<dbReference type="EMBL" id="ABCA03000033">
    <property type="protein sequence ID" value="EDS01654.1"/>
    <property type="molecule type" value="Genomic_DNA"/>
</dbReference>
<sequence length="98" mass="11454">MKEYIKREVLSKIMDDIAKDETCPMNIVADIYYAVDCIPAADVEPVRHGYWQVGYFRDRVCSCCLHPDNDLDDYPHPYCPNCGAKMDKKDGQRRKKYD</sequence>
<comment type="caution">
    <text evidence="1">The sequence shown here is derived from an EMBL/GenBank/DDBJ whole genome shotgun (WGS) entry which is preliminary data.</text>
</comment>
<evidence type="ECO:0000313" key="1">
    <source>
        <dbReference type="EMBL" id="EDS01654.1"/>
    </source>
</evidence>
<accession>B0MKW0</accession>
<keyword evidence="2" id="KW-1185">Reference proteome</keyword>
<proteinExistence type="predicted"/>
<dbReference type="AlphaFoldDB" id="B0MKW0"/>
<organism evidence="1 2">
    <name type="scientific">[Eubacterium] siraeum DSM 15702</name>
    <dbReference type="NCBI Taxonomy" id="428128"/>
    <lineage>
        <taxon>Bacteria</taxon>
        <taxon>Bacillati</taxon>
        <taxon>Bacillota</taxon>
        <taxon>Clostridia</taxon>
        <taxon>Eubacteriales</taxon>
        <taxon>Oscillospiraceae</taxon>
        <taxon>Oscillospiraceae incertae sedis</taxon>
    </lineage>
</organism>
<name>B0MKW0_9FIRM</name>
<protein>
    <submittedName>
        <fullName evidence="1">Uncharacterized protein</fullName>
    </submittedName>
</protein>
<reference evidence="1" key="2">
    <citation type="submission" date="2014-06" db="EMBL/GenBank/DDBJ databases">
        <title>Draft genome sequence of Eubacterium siraeum (DSM 15702).</title>
        <authorList>
            <person name="Sudarsanam P."/>
            <person name="Ley R."/>
            <person name="Guruge J."/>
            <person name="Turnbaugh P.J."/>
            <person name="Mahowald M."/>
            <person name="Liep D."/>
            <person name="Gordon J."/>
        </authorList>
    </citation>
    <scope>NUCLEOTIDE SEQUENCE</scope>
    <source>
        <strain evidence="1">DSM 15702</strain>
    </source>
</reference>
<reference evidence="1" key="1">
    <citation type="submission" date="2007-10" db="EMBL/GenBank/DDBJ databases">
        <authorList>
            <person name="Fulton L."/>
            <person name="Clifton S."/>
            <person name="Fulton B."/>
            <person name="Xu J."/>
            <person name="Minx P."/>
            <person name="Pepin K.H."/>
            <person name="Johnson M."/>
            <person name="Thiruvilangam P."/>
            <person name="Bhonagiri V."/>
            <person name="Nash W.E."/>
            <person name="Mardis E.R."/>
            <person name="Wilson R.K."/>
        </authorList>
    </citation>
    <scope>NUCLEOTIDE SEQUENCE [LARGE SCALE GENOMIC DNA]</scope>
    <source>
        <strain evidence="1">DSM 15702</strain>
    </source>
</reference>
<gene>
    <name evidence="1" type="ORF">EUBSIR_00452</name>
</gene>
<evidence type="ECO:0000313" key="2">
    <source>
        <dbReference type="Proteomes" id="UP000005326"/>
    </source>
</evidence>
<dbReference type="Proteomes" id="UP000005326">
    <property type="component" value="Unassembled WGS sequence"/>
</dbReference>